<evidence type="ECO:0000256" key="4">
    <source>
        <dbReference type="SAM" id="MobiDB-lite"/>
    </source>
</evidence>
<evidence type="ECO:0000256" key="1">
    <source>
        <dbReference type="ARBA" id="ARBA00023015"/>
    </source>
</evidence>
<proteinExistence type="predicted"/>
<dbReference type="AlphaFoldDB" id="A0A6M1RX91"/>
<dbReference type="GO" id="GO:0003677">
    <property type="term" value="F:DNA binding"/>
    <property type="evidence" value="ECO:0007669"/>
    <property type="project" value="UniProtKB-KW"/>
</dbReference>
<evidence type="ECO:0000313" key="6">
    <source>
        <dbReference type="EMBL" id="NGO39372.1"/>
    </source>
</evidence>
<dbReference type="InterPro" id="IPR001845">
    <property type="entry name" value="HTH_ArsR_DNA-bd_dom"/>
</dbReference>
<feature type="compositionally biased region" description="Low complexity" evidence="4">
    <location>
        <begin position="102"/>
        <end position="127"/>
    </location>
</feature>
<evidence type="ECO:0000259" key="5">
    <source>
        <dbReference type="PROSITE" id="PS50987"/>
    </source>
</evidence>
<dbReference type="PRINTS" id="PR00778">
    <property type="entry name" value="HTHARSR"/>
</dbReference>
<dbReference type="PANTHER" id="PTHR33154:SF18">
    <property type="entry name" value="ARSENICAL RESISTANCE OPERON REPRESSOR"/>
    <property type="match status" value="1"/>
</dbReference>
<dbReference type="PROSITE" id="PS50987">
    <property type="entry name" value="HTH_ARSR_2"/>
    <property type="match status" value="1"/>
</dbReference>
<dbReference type="SMART" id="SM00418">
    <property type="entry name" value="HTH_ARSR"/>
    <property type="match status" value="1"/>
</dbReference>
<accession>A0A6M1RX91</accession>
<comment type="caution">
    <text evidence="6">The sequence shown here is derived from an EMBL/GenBank/DDBJ whole genome shotgun (WGS) entry which is preliminary data.</text>
</comment>
<dbReference type="EMBL" id="JAAKYA010000053">
    <property type="protein sequence ID" value="NGO39372.1"/>
    <property type="molecule type" value="Genomic_DNA"/>
</dbReference>
<dbReference type="NCBIfam" id="NF033788">
    <property type="entry name" value="HTH_metalloreg"/>
    <property type="match status" value="1"/>
</dbReference>
<dbReference type="SUPFAM" id="SSF46785">
    <property type="entry name" value="Winged helix' DNA-binding domain"/>
    <property type="match status" value="1"/>
</dbReference>
<organism evidence="6 7">
    <name type="scientific">Limisphaera ngatamarikiensis</name>
    <dbReference type="NCBI Taxonomy" id="1324935"/>
    <lineage>
        <taxon>Bacteria</taxon>
        <taxon>Pseudomonadati</taxon>
        <taxon>Verrucomicrobiota</taxon>
        <taxon>Verrucomicrobiia</taxon>
        <taxon>Limisphaerales</taxon>
        <taxon>Limisphaeraceae</taxon>
        <taxon>Limisphaera</taxon>
    </lineage>
</organism>
<dbReference type="RefSeq" id="WP_165107356.1">
    <property type="nucleotide sequence ID" value="NZ_JAAKYA010000053.1"/>
</dbReference>
<keyword evidence="3" id="KW-0804">Transcription</keyword>
<keyword evidence="2" id="KW-0238">DNA-binding</keyword>
<keyword evidence="1" id="KW-0805">Transcription regulation</keyword>
<dbReference type="InterPro" id="IPR036390">
    <property type="entry name" value="WH_DNA-bd_sf"/>
</dbReference>
<name>A0A6M1RX91_9BACT</name>
<dbReference type="PANTHER" id="PTHR33154">
    <property type="entry name" value="TRANSCRIPTIONAL REGULATOR, ARSR FAMILY"/>
    <property type="match status" value="1"/>
</dbReference>
<gene>
    <name evidence="6" type="ORF">G4L39_08170</name>
</gene>
<dbReference type="CDD" id="cd00090">
    <property type="entry name" value="HTH_ARSR"/>
    <property type="match status" value="1"/>
</dbReference>
<evidence type="ECO:0000256" key="3">
    <source>
        <dbReference type="ARBA" id="ARBA00023163"/>
    </source>
</evidence>
<dbReference type="InterPro" id="IPR011991">
    <property type="entry name" value="ArsR-like_HTH"/>
</dbReference>
<dbReference type="Proteomes" id="UP000477311">
    <property type="component" value="Unassembled WGS sequence"/>
</dbReference>
<evidence type="ECO:0000256" key="2">
    <source>
        <dbReference type="ARBA" id="ARBA00023125"/>
    </source>
</evidence>
<dbReference type="InterPro" id="IPR036388">
    <property type="entry name" value="WH-like_DNA-bd_sf"/>
</dbReference>
<dbReference type="Gene3D" id="1.10.10.10">
    <property type="entry name" value="Winged helix-like DNA-binding domain superfamily/Winged helix DNA-binding domain"/>
    <property type="match status" value="1"/>
</dbReference>
<protein>
    <submittedName>
        <fullName evidence="6">Helix-turn-helix transcriptional regulator</fullName>
    </submittedName>
</protein>
<dbReference type="Pfam" id="PF01022">
    <property type="entry name" value="HTH_5"/>
    <property type="match status" value="1"/>
</dbReference>
<dbReference type="InterPro" id="IPR051081">
    <property type="entry name" value="HTH_MetalResp_TranReg"/>
</dbReference>
<reference evidence="6 7" key="1">
    <citation type="submission" date="2020-02" db="EMBL/GenBank/DDBJ databases">
        <title>Draft genome sequence of Limisphaera ngatamarikiensis NGM72.4T, a thermophilic Verrucomicrobia grouped in subdivision 3.</title>
        <authorList>
            <person name="Carere C.R."/>
            <person name="Steen J."/>
            <person name="Hugenholtz P."/>
            <person name="Stott M.B."/>
        </authorList>
    </citation>
    <scope>NUCLEOTIDE SEQUENCE [LARGE SCALE GENOMIC DNA]</scope>
    <source>
        <strain evidence="6 7">NGM72.4</strain>
    </source>
</reference>
<dbReference type="GO" id="GO:0003700">
    <property type="term" value="F:DNA-binding transcription factor activity"/>
    <property type="evidence" value="ECO:0007669"/>
    <property type="project" value="InterPro"/>
</dbReference>
<sequence length="139" mass="14721">MSAPERVRQWKPVALVFRALAHPGRLCIVEELARGERCVCELTEMLGVRMPTVSRHLALLRQAGIVEDEKRGARVFYRLRTPCVLRLFECLAGIDAGANGGSAAPQGAGAGAGPAPARTIATGARKGSGSGRRRPGVHA</sequence>
<keyword evidence="7" id="KW-1185">Reference proteome</keyword>
<evidence type="ECO:0000313" key="7">
    <source>
        <dbReference type="Proteomes" id="UP000477311"/>
    </source>
</evidence>
<feature type="domain" description="HTH arsR-type" evidence="5">
    <location>
        <begin position="5"/>
        <end position="99"/>
    </location>
</feature>
<feature type="region of interest" description="Disordered" evidence="4">
    <location>
        <begin position="102"/>
        <end position="139"/>
    </location>
</feature>